<proteinExistence type="predicted"/>
<sequence>MLPWSPFRPNIVAGHCQRLFYGCRQHCTEQLDGLTSTARVSELVNFMQTENDCIAKNVGDAIRRSSDLEMEYGIMDVLKVARQVAIKVERFWDCRECYRPVSIHGNKIQPIDRIKGGVRWKSIRRFSKGERAFNAFKLWKSPR</sequence>
<organism evidence="1 2">
    <name type="scientific">Vaccinium darrowii</name>
    <dbReference type="NCBI Taxonomy" id="229202"/>
    <lineage>
        <taxon>Eukaryota</taxon>
        <taxon>Viridiplantae</taxon>
        <taxon>Streptophyta</taxon>
        <taxon>Embryophyta</taxon>
        <taxon>Tracheophyta</taxon>
        <taxon>Spermatophyta</taxon>
        <taxon>Magnoliopsida</taxon>
        <taxon>eudicotyledons</taxon>
        <taxon>Gunneridae</taxon>
        <taxon>Pentapetalae</taxon>
        <taxon>asterids</taxon>
        <taxon>Ericales</taxon>
        <taxon>Ericaceae</taxon>
        <taxon>Vaccinioideae</taxon>
        <taxon>Vaccinieae</taxon>
        <taxon>Vaccinium</taxon>
    </lineage>
</organism>
<accession>A0ACB7Y331</accession>
<evidence type="ECO:0000313" key="1">
    <source>
        <dbReference type="EMBL" id="KAH7847589.1"/>
    </source>
</evidence>
<reference evidence="1 2" key="1">
    <citation type="journal article" date="2021" name="Hortic Res">
        <title>High-quality reference genome and annotation aids understanding of berry development for evergreen blueberry (Vaccinium darrowii).</title>
        <authorList>
            <person name="Yu J."/>
            <person name="Hulse-Kemp A.M."/>
            <person name="Babiker E."/>
            <person name="Staton M."/>
        </authorList>
    </citation>
    <scope>NUCLEOTIDE SEQUENCE [LARGE SCALE GENOMIC DNA]</scope>
    <source>
        <strain evidence="2">cv. NJ 8807/NJ 8810</strain>
        <tissue evidence="1">Young leaf</tissue>
    </source>
</reference>
<gene>
    <name evidence="1" type="ORF">Vadar_027846</name>
</gene>
<dbReference type="Proteomes" id="UP000828048">
    <property type="component" value="Chromosome 5"/>
</dbReference>
<dbReference type="EMBL" id="CM037155">
    <property type="protein sequence ID" value="KAH7847589.1"/>
    <property type="molecule type" value="Genomic_DNA"/>
</dbReference>
<evidence type="ECO:0000313" key="2">
    <source>
        <dbReference type="Proteomes" id="UP000828048"/>
    </source>
</evidence>
<protein>
    <submittedName>
        <fullName evidence="1">Uncharacterized protein</fullName>
    </submittedName>
</protein>
<comment type="caution">
    <text evidence="1">The sequence shown here is derived from an EMBL/GenBank/DDBJ whole genome shotgun (WGS) entry which is preliminary data.</text>
</comment>
<name>A0ACB7Y331_9ERIC</name>
<keyword evidence="2" id="KW-1185">Reference proteome</keyword>